<sequence>MCAEPMLPETVAGALEEYAGLLAGHGITWGEPEIHYVRFFARRRVLPPARVGTFWRLAFEEAARLHPGEPIDRLGAHLAEADFDRVLRDTLDGELPPHLVALRIGPEGIELRGASRTVLTPAAPAPAVPPPPGRGEEKIFLLVDSARDTPCPVTVDDARRELAPHGAWLVEADDDSVIVADGRRVRLDLLLRLVPAARLTLVAGEPCRWSVASRDGRGWYPPGFPSRHDYHGRPYFHGDGLTLDVPAEPLTITVTRGMEYAESALELTLDPGEERVVRIAPQRLYDAAARGWYGGDLHVHLNWAGDVVGRPADAAAAQHGEDLHVLNLLAGNVSGARVYDREALDHWAGKDLPWSDATHVARMGVEYRNDLLGHVYAFAPDRAPGRFHTGFDGDADWPPNADGLRELRGLGAVLGYSHPFSVPVGDGDPPKAVVSPVPRNCAARELVADAALGLVDSLDVLTHASIASTAAVYRRLIGAGNRLAVTAGTDSMISFTRSDNQSNPPGWARAYARVEGGLSARTFADAVRAGRTFATTGPWLELSVDGYGPGDVVDARPGDHVRVTATAIGPEVAAVRIRTAEGVRAGAERLLADERRPDGEERLTVTAELRVDEPTYVMAEVVCDPHPRTMTGTGYALTSPVHVDVAGRRVARREDVLWCLEWLDLLEELIRSHARLTTPGQLADHVTLLDQAREVYRSRLS</sequence>
<accession>A0ABV5IVL6</accession>
<name>A0ABV5IVL6_9ACTN</name>
<proteinExistence type="predicted"/>
<dbReference type="Gene3D" id="3.20.20.140">
    <property type="entry name" value="Metal-dependent hydrolases"/>
    <property type="match status" value="1"/>
</dbReference>
<protein>
    <submittedName>
        <fullName evidence="1">CehA/McbA family metallohydrolase</fullName>
    </submittedName>
</protein>
<evidence type="ECO:0000313" key="1">
    <source>
        <dbReference type="EMBL" id="MFB9207985.1"/>
    </source>
</evidence>
<dbReference type="EMBL" id="JBHMEI010000067">
    <property type="protein sequence ID" value="MFB9207985.1"/>
    <property type="molecule type" value="Genomic_DNA"/>
</dbReference>
<organism evidence="1 2">
    <name type="scientific">Nonomuraea spiralis</name>
    <dbReference type="NCBI Taxonomy" id="46182"/>
    <lineage>
        <taxon>Bacteria</taxon>
        <taxon>Bacillati</taxon>
        <taxon>Actinomycetota</taxon>
        <taxon>Actinomycetes</taxon>
        <taxon>Streptosporangiales</taxon>
        <taxon>Streptosporangiaceae</taxon>
        <taxon>Nonomuraea</taxon>
    </lineage>
</organism>
<reference evidence="1 2" key="1">
    <citation type="submission" date="2024-09" db="EMBL/GenBank/DDBJ databases">
        <authorList>
            <person name="Sun Q."/>
            <person name="Mori K."/>
        </authorList>
    </citation>
    <scope>NUCLEOTIDE SEQUENCE [LARGE SCALE GENOMIC DNA]</scope>
    <source>
        <strain evidence="1 2">CCM 3426</strain>
    </source>
</reference>
<dbReference type="NCBIfam" id="NF038032">
    <property type="entry name" value="CehA_McbA_metalo"/>
    <property type="match status" value="1"/>
</dbReference>
<dbReference type="Proteomes" id="UP001589647">
    <property type="component" value="Unassembled WGS sequence"/>
</dbReference>
<gene>
    <name evidence="1" type="ORF">ACFFV7_42865</name>
</gene>
<comment type="caution">
    <text evidence="1">The sequence shown here is derived from an EMBL/GenBank/DDBJ whole genome shotgun (WGS) entry which is preliminary data.</text>
</comment>
<dbReference type="InterPro" id="IPR016195">
    <property type="entry name" value="Pol/histidinol_Pase-like"/>
</dbReference>
<keyword evidence="2" id="KW-1185">Reference proteome</keyword>
<evidence type="ECO:0000313" key="2">
    <source>
        <dbReference type="Proteomes" id="UP001589647"/>
    </source>
</evidence>
<dbReference type="SUPFAM" id="SSF89550">
    <property type="entry name" value="PHP domain-like"/>
    <property type="match status" value="1"/>
</dbReference>